<proteinExistence type="predicted"/>
<protein>
    <submittedName>
        <fullName evidence="1">Uncharacterized protein</fullName>
    </submittedName>
</protein>
<gene>
    <name evidence="1" type="ORF">ILUMI_13025</name>
</gene>
<dbReference type="AlphaFoldDB" id="A0A8K0CT38"/>
<evidence type="ECO:0000313" key="1">
    <source>
        <dbReference type="EMBL" id="KAF2893150.1"/>
    </source>
</evidence>
<comment type="caution">
    <text evidence="1">The sequence shown here is derived from an EMBL/GenBank/DDBJ whole genome shotgun (WGS) entry which is preliminary data.</text>
</comment>
<accession>A0A8K0CT38</accession>
<dbReference type="Proteomes" id="UP000801492">
    <property type="component" value="Unassembled WGS sequence"/>
</dbReference>
<evidence type="ECO:0000313" key="2">
    <source>
        <dbReference type="Proteomes" id="UP000801492"/>
    </source>
</evidence>
<sequence length="126" mass="14238">MLRGLVVAKIAKTDTQFRQCISSGCRLMVTLRFLVTRELFKNLAFNTRISLAAISKFVPEVLRAIYEELQQTFLKVPSTAQEWLEVAKAFDDNWNVPNTVDCIDGKHIAFQAPQVPIIIIIKVTTA</sequence>
<dbReference type="OrthoDB" id="6741510at2759"/>
<keyword evidence="2" id="KW-1185">Reference proteome</keyword>
<name>A0A8K0CT38_IGNLU</name>
<reference evidence="1" key="1">
    <citation type="submission" date="2019-08" db="EMBL/GenBank/DDBJ databases">
        <title>The genome of the North American firefly Photinus pyralis.</title>
        <authorList>
            <consortium name="Photinus pyralis genome working group"/>
            <person name="Fallon T.R."/>
            <person name="Sander Lower S.E."/>
            <person name="Weng J.-K."/>
        </authorList>
    </citation>
    <scope>NUCLEOTIDE SEQUENCE</scope>
    <source>
        <strain evidence="1">TRF0915ILg1</strain>
        <tissue evidence="1">Whole body</tissue>
    </source>
</reference>
<dbReference type="EMBL" id="VTPC01008206">
    <property type="protein sequence ID" value="KAF2893150.1"/>
    <property type="molecule type" value="Genomic_DNA"/>
</dbReference>
<organism evidence="1 2">
    <name type="scientific">Ignelater luminosus</name>
    <name type="common">Cucubano</name>
    <name type="synonym">Pyrophorus luminosus</name>
    <dbReference type="NCBI Taxonomy" id="2038154"/>
    <lineage>
        <taxon>Eukaryota</taxon>
        <taxon>Metazoa</taxon>
        <taxon>Ecdysozoa</taxon>
        <taxon>Arthropoda</taxon>
        <taxon>Hexapoda</taxon>
        <taxon>Insecta</taxon>
        <taxon>Pterygota</taxon>
        <taxon>Neoptera</taxon>
        <taxon>Endopterygota</taxon>
        <taxon>Coleoptera</taxon>
        <taxon>Polyphaga</taxon>
        <taxon>Elateriformia</taxon>
        <taxon>Elateroidea</taxon>
        <taxon>Elateridae</taxon>
        <taxon>Agrypninae</taxon>
        <taxon>Pyrophorini</taxon>
        <taxon>Ignelater</taxon>
    </lineage>
</organism>